<keyword evidence="6" id="KW-1185">Reference proteome</keyword>
<dbReference type="Gene3D" id="3.30.450.20">
    <property type="entry name" value="PAS domain"/>
    <property type="match status" value="2"/>
</dbReference>
<dbReference type="PROSITE" id="PS50887">
    <property type="entry name" value="GGDEF"/>
    <property type="match status" value="1"/>
</dbReference>
<feature type="domain" description="PAC" evidence="3">
    <location>
        <begin position="80"/>
        <end position="134"/>
    </location>
</feature>
<dbReference type="SUPFAM" id="SSF55785">
    <property type="entry name" value="PYP-like sensor domain (PAS domain)"/>
    <property type="match status" value="2"/>
</dbReference>
<dbReference type="InterPro" id="IPR052163">
    <property type="entry name" value="DGC-Regulatory_Protein"/>
</dbReference>
<dbReference type="InterPro" id="IPR000160">
    <property type="entry name" value="GGDEF_dom"/>
</dbReference>
<name>A0A0W0TD30_9GAMM</name>
<dbReference type="NCBIfam" id="TIGR00229">
    <property type="entry name" value="sensory_box"/>
    <property type="match status" value="2"/>
</dbReference>
<dbReference type="InterPro" id="IPR029787">
    <property type="entry name" value="Nucleotide_cyclase"/>
</dbReference>
<comment type="caution">
    <text evidence="5">The sequence shown here is derived from an EMBL/GenBank/DDBJ whole genome shotgun (WGS) entry which is preliminary data.</text>
</comment>
<gene>
    <name evidence="5" type="ORF">Ldro_0528</name>
</gene>
<evidence type="ECO:0000313" key="5">
    <source>
        <dbReference type="EMBL" id="KTC93157.1"/>
    </source>
</evidence>
<proteinExistence type="predicted"/>
<protein>
    <submittedName>
        <fullName evidence="5">Putative regulatory protein (GGDEF domain)</fullName>
    </submittedName>
</protein>
<dbReference type="STRING" id="1212489.Ldro_0528"/>
<dbReference type="FunFam" id="3.30.70.270:FF:000001">
    <property type="entry name" value="Diguanylate cyclase domain protein"/>
    <property type="match status" value="1"/>
</dbReference>
<dbReference type="InterPro" id="IPR000014">
    <property type="entry name" value="PAS"/>
</dbReference>
<dbReference type="InterPro" id="IPR000700">
    <property type="entry name" value="PAS-assoc_C"/>
</dbReference>
<evidence type="ECO:0000259" key="3">
    <source>
        <dbReference type="PROSITE" id="PS50113"/>
    </source>
</evidence>
<dbReference type="Proteomes" id="UP000054736">
    <property type="component" value="Unassembled WGS sequence"/>
</dbReference>
<evidence type="ECO:0000256" key="1">
    <source>
        <dbReference type="ARBA" id="ARBA00001946"/>
    </source>
</evidence>
<dbReference type="InterPro" id="IPR035965">
    <property type="entry name" value="PAS-like_dom_sf"/>
</dbReference>
<dbReference type="Gene3D" id="3.30.70.270">
    <property type="match status" value="1"/>
</dbReference>
<dbReference type="CDD" id="cd01949">
    <property type="entry name" value="GGDEF"/>
    <property type="match status" value="1"/>
</dbReference>
<sequence>MEKIPFKSVLDQTDDVVIITGVEPIDDPFGPKILYVNQSFTKITGYKQEEVLGKTPRILQGEKTDKPTLQRIRSALEKKEAIHVELLNYTKDQTEYWLDFTIVPIKDSKGDIKYFAAIEHDITERKKLEDAQAMLSSLVEFSGEAIIGKNLEGTIQSWNKAAGNLYGYSEKEAIGANIKMLFPKGRLEEFQNIIHKIAKGEHIKNFETLRIHKDGHSIPVSITIGPIKNTQGKVIGASTTARDITQQKIIEEKLKHLAEHDVLTGLINRPLFEDRLVQALAVAKRMKCYMAVCFLDIDGFKNINDSYGHHIGDLLLCAAAKCMQKCIREVDTLARFGGDEFALILSYLKEENEVIKIMKELIRLFSKGFLIENHNLRVTLSIGISLYPKDGMHDLLKKADAAMYYVKKHGKNSYNFWSPIGC</sequence>
<dbReference type="SMART" id="SM00086">
    <property type="entry name" value="PAC"/>
    <property type="match status" value="2"/>
</dbReference>
<dbReference type="Pfam" id="PF00990">
    <property type="entry name" value="GGDEF"/>
    <property type="match status" value="1"/>
</dbReference>
<dbReference type="PATRIC" id="fig|1212489.4.peg.546"/>
<dbReference type="RefSeq" id="WP_058494878.1">
    <property type="nucleotide sequence ID" value="NZ_CAAAIU010000003.1"/>
</dbReference>
<feature type="domain" description="PAS" evidence="2">
    <location>
        <begin position="131"/>
        <end position="201"/>
    </location>
</feature>
<dbReference type="AlphaFoldDB" id="A0A0W0TD30"/>
<dbReference type="GO" id="GO:0003824">
    <property type="term" value="F:catalytic activity"/>
    <property type="evidence" value="ECO:0007669"/>
    <property type="project" value="UniProtKB-ARBA"/>
</dbReference>
<dbReference type="EMBL" id="LNXY01000003">
    <property type="protein sequence ID" value="KTC93157.1"/>
    <property type="molecule type" value="Genomic_DNA"/>
</dbReference>
<dbReference type="SMART" id="SM00267">
    <property type="entry name" value="GGDEF"/>
    <property type="match status" value="1"/>
</dbReference>
<dbReference type="InterPro" id="IPR043128">
    <property type="entry name" value="Rev_trsase/Diguanyl_cyclase"/>
</dbReference>
<dbReference type="InterPro" id="IPR001610">
    <property type="entry name" value="PAC"/>
</dbReference>
<evidence type="ECO:0000313" key="6">
    <source>
        <dbReference type="Proteomes" id="UP000054736"/>
    </source>
</evidence>
<feature type="domain" description="PAS" evidence="2">
    <location>
        <begin position="27"/>
        <end position="79"/>
    </location>
</feature>
<feature type="domain" description="GGDEF" evidence="4">
    <location>
        <begin position="288"/>
        <end position="419"/>
    </location>
</feature>
<evidence type="ECO:0000259" key="4">
    <source>
        <dbReference type="PROSITE" id="PS50887"/>
    </source>
</evidence>
<dbReference type="Pfam" id="PF13426">
    <property type="entry name" value="PAS_9"/>
    <property type="match status" value="2"/>
</dbReference>
<dbReference type="SMART" id="SM00091">
    <property type="entry name" value="PAS"/>
    <property type="match status" value="2"/>
</dbReference>
<dbReference type="PANTHER" id="PTHR46663:SF3">
    <property type="entry name" value="SLL0267 PROTEIN"/>
    <property type="match status" value="1"/>
</dbReference>
<feature type="domain" description="PAC" evidence="3">
    <location>
        <begin position="204"/>
        <end position="256"/>
    </location>
</feature>
<dbReference type="PROSITE" id="PS50113">
    <property type="entry name" value="PAC"/>
    <property type="match status" value="2"/>
</dbReference>
<comment type="cofactor">
    <cofactor evidence="1">
        <name>Mg(2+)</name>
        <dbReference type="ChEBI" id="CHEBI:18420"/>
    </cofactor>
</comment>
<reference evidence="5 6" key="1">
    <citation type="submission" date="2015-11" db="EMBL/GenBank/DDBJ databases">
        <title>Genomic analysis of 38 Legionella species identifies large and diverse effector repertoires.</title>
        <authorList>
            <person name="Burstein D."/>
            <person name="Amaro F."/>
            <person name="Zusman T."/>
            <person name="Lifshitz Z."/>
            <person name="Cohen O."/>
            <person name="Gilbert J.A."/>
            <person name="Pupko T."/>
            <person name="Shuman H.A."/>
            <person name="Segal G."/>
        </authorList>
    </citation>
    <scope>NUCLEOTIDE SEQUENCE [LARGE SCALE GENOMIC DNA]</scope>
    <source>
        <strain evidence="5 6">ATCC 700990</strain>
    </source>
</reference>
<dbReference type="PROSITE" id="PS50112">
    <property type="entry name" value="PAS"/>
    <property type="match status" value="2"/>
</dbReference>
<organism evidence="5 6">
    <name type="scientific">Legionella drozanskii LLAP-1</name>
    <dbReference type="NCBI Taxonomy" id="1212489"/>
    <lineage>
        <taxon>Bacteria</taxon>
        <taxon>Pseudomonadati</taxon>
        <taxon>Pseudomonadota</taxon>
        <taxon>Gammaproteobacteria</taxon>
        <taxon>Legionellales</taxon>
        <taxon>Legionellaceae</taxon>
        <taxon>Legionella</taxon>
    </lineage>
</organism>
<dbReference type="CDD" id="cd00130">
    <property type="entry name" value="PAS"/>
    <property type="match status" value="2"/>
</dbReference>
<accession>A0A0W0TD30</accession>
<dbReference type="NCBIfam" id="TIGR00254">
    <property type="entry name" value="GGDEF"/>
    <property type="match status" value="1"/>
</dbReference>
<dbReference type="SUPFAM" id="SSF55073">
    <property type="entry name" value="Nucleotide cyclase"/>
    <property type="match status" value="1"/>
</dbReference>
<dbReference type="PANTHER" id="PTHR46663">
    <property type="entry name" value="DIGUANYLATE CYCLASE DGCT-RELATED"/>
    <property type="match status" value="1"/>
</dbReference>
<evidence type="ECO:0000259" key="2">
    <source>
        <dbReference type="PROSITE" id="PS50112"/>
    </source>
</evidence>